<feature type="region of interest" description="Disordered" evidence="1">
    <location>
        <begin position="126"/>
        <end position="147"/>
    </location>
</feature>
<comment type="caution">
    <text evidence="2">The sequence shown here is derived from an EMBL/GenBank/DDBJ whole genome shotgun (WGS) entry which is preliminary data.</text>
</comment>
<evidence type="ECO:0000256" key="1">
    <source>
        <dbReference type="SAM" id="MobiDB-lite"/>
    </source>
</evidence>
<accession>A0A426Z837</accession>
<dbReference type="InterPro" id="IPR012442">
    <property type="entry name" value="DUF1645_plant"/>
</dbReference>
<evidence type="ECO:0000313" key="3">
    <source>
        <dbReference type="Proteomes" id="UP000287651"/>
    </source>
</evidence>
<dbReference type="PANTHER" id="PTHR33095:SF127">
    <property type="entry name" value="OS05G0578100 PROTEIN"/>
    <property type="match status" value="1"/>
</dbReference>
<feature type="compositionally biased region" description="Basic residues" evidence="1">
    <location>
        <begin position="217"/>
        <end position="226"/>
    </location>
</feature>
<name>A0A426Z837_ENSVE</name>
<dbReference type="Proteomes" id="UP000287651">
    <property type="component" value="Unassembled WGS sequence"/>
</dbReference>
<sequence>MEAEEEGGKKSVPILVGSPSFREPFAEADDLLDPPVPVGTRNGGDESDVDDDDDFEFAFVVKDPETGPAITAAEIFSNGQIRPIYPVFNRSLLLANGNDDRGRLVAEGEEKTAPVRRTLRKLLIEEREEHSASATSSSSSLGTDELEGIPPETYCVWTPRSAAPSPSRCKKSRSTGSSLRWRLRDLMIGRSQSDGKEKFVFLAAKSEEAVAAGSKESKKKKAKARGKGGNPTEVDARTAHQVYYGKDRPTGSGAARRSFLPYNQNLIGFFANVNGLSRTHHPF</sequence>
<dbReference type="PANTHER" id="PTHR33095">
    <property type="entry name" value="OS07G0619500 PROTEIN"/>
    <property type="match status" value="1"/>
</dbReference>
<dbReference type="EMBL" id="AMZH03007900">
    <property type="protein sequence ID" value="RRT60170.1"/>
    <property type="molecule type" value="Genomic_DNA"/>
</dbReference>
<evidence type="ECO:0000313" key="2">
    <source>
        <dbReference type="EMBL" id="RRT60170.1"/>
    </source>
</evidence>
<dbReference type="Pfam" id="PF07816">
    <property type="entry name" value="DUF1645"/>
    <property type="match status" value="1"/>
</dbReference>
<proteinExistence type="predicted"/>
<feature type="region of interest" description="Disordered" evidence="1">
    <location>
        <begin position="25"/>
        <end position="52"/>
    </location>
</feature>
<dbReference type="AlphaFoldDB" id="A0A426Z837"/>
<protein>
    <submittedName>
        <fullName evidence="2">Uncharacterized protein</fullName>
    </submittedName>
</protein>
<reference evidence="2 3" key="1">
    <citation type="journal article" date="2014" name="Agronomy (Basel)">
        <title>A Draft Genome Sequence for Ensete ventricosum, the Drought-Tolerant Tree Against Hunger.</title>
        <authorList>
            <person name="Harrison J."/>
            <person name="Moore K.A."/>
            <person name="Paszkiewicz K."/>
            <person name="Jones T."/>
            <person name="Grant M."/>
            <person name="Ambacheew D."/>
            <person name="Muzemil S."/>
            <person name="Studholme D.J."/>
        </authorList>
    </citation>
    <scope>NUCLEOTIDE SEQUENCE [LARGE SCALE GENOMIC DNA]</scope>
</reference>
<feature type="region of interest" description="Disordered" evidence="1">
    <location>
        <begin position="213"/>
        <end position="233"/>
    </location>
</feature>
<gene>
    <name evidence="2" type="ORF">B296_00032182</name>
</gene>
<organism evidence="2 3">
    <name type="scientific">Ensete ventricosum</name>
    <name type="common">Abyssinian banana</name>
    <name type="synonym">Musa ensete</name>
    <dbReference type="NCBI Taxonomy" id="4639"/>
    <lineage>
        <taxon>Eukaryota</taxon>
        <taxon>Viridiplantae</taxon>
        <taxon>Streptophyta</taxon>
        <taxon>Embryophyta</taxon>
        <taxon>Tracheophyta</taxon>
        <taxon>Spermatophyta</taxon>
        <taxon>Magnoliopsida</taxon>
        <taxon>Liliopsida</taxon>
        <taxon>Zingiberales</taxon>
        <taxon>Musaceae</taxon>
        <taxon>Ensete</taxon>
    </lineage>
</organism>